<evidence type="ECO:0000313" key="5">
    <source>
        <dbReference type="Proteomes" id="UP001187143"/>
    </source>
</evidence>
<dbReference type="PANTHER" id="PTHR46766">
    <property type="entry name" value="GLUTAMINE-RICH PROTEIN 2"/>
    <property type="match status" value="1"/>
</dbReference>
<evidence type="ECO:0000259" key="3">
    <source>
        <dbReference type="Pfam" id="PF12484"/>
    </source>
</evidence>
<comment type="similarity">
    <text evidence="1">Belongs to the mycobacterial PPE family.</text>
</comment>
<protein>
    <submittedName>
        <fullName evidence="4">PPE family protein</fullName>
    </submittedName>
</protein>
<dbReference type="InterPro" id="IPR022171">
    <property type="entry name" value="PPE_C"/>
</dbReference>
<evidence type="ECO:0000256" key="1">
    <source>
        <dbReference type="ARBA" id="ARBA00010652"/>
    </source>
</evidence>
<reference evidence="4" key="1">
    <citation type="submission" date="2023-10" db="EMBL/GenBank/DDBJ databases">
        <title>Characterization and genome sequence of Mycobacterium intracellulare ABSURDO, a novel pathogenic isolate with three colony morphotypes that vary in growth and acid-fastness.</title>
        <authorList>
            <person name="Jude B.A."/>
            <person name="Robinson R.T."/>
        </authorList>
    </citation>
    <scope>NUCLEOTIDE SEQUENCE</scope>
    <source>
        <strain evidence="4">ABSURDO Component B</strain>
    </source>
</reference>
<dbReference type="GO" id="GO:0052572">
    <property type="term" value="P:response to host immune response"/>
    <property type="evidence" value="ECO:0007669"/>
    <property type="project" value="TreeGrafter"/>
</dbReference>
<evidence type="ECO:0000313" key="4">
    <source>
        <dbReference type="EMBL" id="MDV7011253.1"/>
    </source>
</evidence>
<dbReference type="AlphaFoldDB" id="A0AAE4RAW2"/>
<gene>
    <name evidence="4" type="ORF">R4F53_02905</name>
</gene>
<dbReference type="SUPFAM" id="SSF140459">
    <property type="entry name" value="PE/PPE dimer-like"/>
    <property type="match status" value="1"/>
</dbReference>
<comment type="caution">
    <text evidence="4">The sequence shown here is derived from an EMBL/GenBank/DDBJ whole genome shotgun (WGS) entry which is preliminary data.</text>
</comment>
<dbReference type="RefSeq" id="WP_014941908.1">
    <property type="nucleotide sequence ID" value="NZ_JAEKMV010000038.1"/>
</dbReference>
<dbReference type="PANTHER" id="PTHR46766:SF1">
    <property type="entry name" value="GLUTAMINE-RICH PROTEIN 2"/>
    <property type="match status" value="1"/>
</dbReference>
<feature type="domain" description="PPE" evidence="2">
    <location>
        <begin position="6"/>
        <end position="164"/>
    </location>
</feature>
<dbReference type="Proteomes" id="UP001187143">
    <property type="component" value="Unassembled WGS sequence"/>
</dbReference>
<feature type="domain" description="PPE family C-terminal" evidence="3">
    <location>
        <begin position="278"/>
        <end position="300"/>
    </location>
</feature>
<sequence>MSLGELPPEINSGRLYSGPGSASMSLAAEAWDETAAQLYDIAESYGSVASMLFQVEQHPASIAVAAAVVSFTAWLNAVAARARQAARQARASVDAFESALGAVVPPSVIDANRALRLALVTANGLAQNAPAIADTDAGYERIWAQDVDVMYAYAAASAAASTLTPFDSPPTVGSGQHDPAVAATAWSLIAAPQVVSAGGHVMPVIPRALRTLSRSPITTFDACLSATTSPLSKLGSLSAPTDFAINRLSSLNKTASLRRAAALLPLPGQVGGAAASATARLGRASSIGALSVPQSWAKAAVPRGIELETSDSDYVLIDPSNLLW</sequence>
<dbReference type="InterPro" id="IPR000030">
    <property type="entry name" value="PPE_dom"/>
</dbReference>
<name>A0AAE4RAW2_MYCIT</name>
<accession>A0AAE4RAW2</accession>
<dbReference type="EMBL" id="JAWLLD010000002">
    <property type="protein sequence ID" value="MDV7011253.1"/>
    <property type="molecule type" value="Genomic_DNA"/>
</dbReference>
<dbReference type="Pfam" id="PF12484">
    <property type="entry name" value="PPE-SVP"/>
    <property type="match status" value="1"/>
</dbReference>
<dbReference type="Gene3D" id="1.20.1260.20">
    <property type="entry name" value="PPE superfamily"/>
    <property type="match status" value="1"/>
</dbReference>
<dbReference type="Pfam" id="PF00823">
    <property type="entry name" value="PPE"/>
    <property type="match status" value="1"/>
</dbReference>
<evidence type="ECO:0000259" key="2">
    <source>
        <dbReference type="Pfam" id="PF00823"/>
    </source>
</evidence>
<dbReference type="InterPro" id="IPR038332">
    <property type="entry name" value="PPE_sf"/>
</dbReference>
<organism evidence="4 5">
    <name type="scientific">Mycobacterium intracellulare</name>
    <dbReference type="NCBI Taxonomy" id="1767"/>
    <lineage>
        <taxon>Bacteria</taxon>
        <taxon>Bacillati</taxon>
        <taxon>Actinomycetota</taxon>
        <taxon>Actinomycetes</taxon>
        <taxon>Mycobacteriales</taxon>
        <taxon>Mycobacteriaceae</taxon>
        <taxon>Mycobacterium</taxon>
        <taxon>Mycobacterium avium complex (MAC)</taxon>
    </lineage>
</organism>
<proteinExistence type="inferred from homology"/>